<keyword evidence="1" id="KW-0812">Transmembrane</keyword>
<evidence type="ECO:0000313" key="3">
    <source>
        <dbReference type="Proteomes" id="UP001153620"/>
    </source>
</evidence>
<dbReference type="Pfam" id="PF12400">
    <property type="entry name" value="STIMATE"/>
    <property type="match status" value="1"/>
</dbReference>
<feature type="transmembrane region" description="Helical" evidence="1">
    <location>
        <begin position="42"/>
        <end position="65"/>
    </location>
</feature>
<dbReference type="GO" id="GO:0016020">
    <property type="term" value="C:membrane"/>
    <property type="evidence" value="ECO:0007669"/>
    <property type="project" value="TreeGrafter"/>
</dbReference>
<dbReference type="PANTHER" id="PTHR31735">
    <property type="entry name" value="VACUOLAR MEMBRANE PROTEIN YPL162C"/>
    <property type="match status" value="1"/>
</dbReference>
<feature type="transmembrane region" description="Helical" evidence="1">
    <location>
        <begin position="198"/>
        <end position="218"/>
    </location>
</feature>
<name>A0A9N9WQS6_9DIPT</name>
<evidence type="ECO:0000256" key="1">
    <source>
        <dbReference type="SAM" id="Phobius"/>
    </source>
</evidence>
<dbReference type="AlphaFoldDB" id="A0A9N9WQS6"/>
<keyword evidence="1" id="KW-1133">Transmembrane helix</keyword>
<dbReference type="InterPro" id="IPR022127">
    <property type="entry name" value="STIMATE/YPL162C"/>
</dbReference>
<gene>
    <name evidence="2" type="ORF">CHIRRI_LOCUS5492</name>
</gene>
<feature type="transmembrane region" description="Helical" evidence="1">
    <location>
        <begin position="159"/>
        <end position="178"/>
    </location>
</feature>
<dbReference type="PANTHER" id="PTHR31735:SF1">
    <property type="entry name" value="VACUOLAR MEMBRANE PROTEIN YPL162C"/>
    <property type="match status" value="1"/>
</dbReference>
<organism evidence="2 3">
    <name type="scientific">Chironomus riparius</name>
    <dbReference type="NCBI Taxonomy" id="315576"/>
    <lineage>
        <taxon>Eukaryota</taxon>
        <taxon>Metazoa</taxon>
        <taxon>Ecdysozoa</taxon>
        <taxon>Arthropoda</taxon>
        <taxon>Hexapoda</taxon>
        <taxon>Insecta</taxon>
        <taxon>Pterygota</taxon>
        <taxon>Neoptera</taxon>
        <taxon>Endopterygota</taxon>
        <taxon>Diptera</taxon>
        <taxon>Nematocera</taxon>
        <taxon>Chironomoidea</taxon>
        <taxon>Chironomidae</taxon>
        <taxon>Chironominae</taxon>
        <taxon>Chironomus</taxon>
    </lineage>
</organism>
<feature type="transmembrane region" description="Helical" evidence="1">
    <location>
        <begin position="109"/>
        <end position="129"/>
    </location>
</feature>
<keyword evidence="1" id="KW-0472">Membrane</keyword>
<reference evidence="2" key="2">
    <citation type="submission" date="2022-10" db="EMBL/GenBank/DDBJ databases">
        <authorList>
            <consortium name="ENA_rothamsted_submissions"/>
            <consortium name="culmorum"/>
            <person name="King R."/>
        </authorList>
    </citation>
    <scope>NUCLEOTIDE SEQUENCE</scope>
</reference>
<sequence length="304" mass="35571">MTSSLKEILLETTSEGISEQPLIEWSQDLQPLHCQKDALTDFFGWILQIILAGIAFSCLIAKRYCEPKYRRRPWNIWWYDTSKQGIGALVIHMTNVYLSPLYHGDPCTWYIINFLLDSTIGLFIIYVGIRVSIYLAKVKHWPAIEFGEYNVPKSWIYQTWIYVLLMMIVKLLTTLIIQMDMWNSVKKAILSPFKNPKVEVIIVMLIIPFFVNVLIFWITDNFLMRNKKHFLGHHQLRSSNVSGKKRRGKSILEKVRIRYRNDEMHSDFSDLISSEDEPIIQIHDKLQSANNTTKIQQRSSSILG</sequence>
<dbReference type="EMBL" id="OU895878">
    <property type="protein sequence ID" value="CAG9802586.1"/>
    <property type="molecule type" value="Genomic_DNA"/>
</dbReference>
<dbReference type="Proteomes" id="UP001153620">
    <property type="component" value="Chromosome 2"/>
</dbReference>
<proteinExistence type="predicted"/>
<keyword evidence="3" id="KW-1185">Reference proteome</keyword>
<accession>A0A9N9WQS6</accession>
<evidence type="ECO:0000313" key="2">
    <source>
        <dbReference type="EMBL" id="CAG9802586.1"/>
    </source>
</evidence>
<evidence type="ECO:0008006" key="4">
    <source>
        <dbReference type="Google" id="ProtNLM"/>
    </source>
</evidence>
<reference evidence="2" key="1">
    <citation type="submission" date="2022-01" db="EMBL/GenBank/DDBJ databases">
        <authorList>
            <person name="King R."/>
        </authorList>
    </citation>
    <scope>NUCLEOTIDE SEQUENCE</scope>
</reference>
<protein>
    <recommendedName>
        <fullName evidence="4">Store-operated calcium entry regulator STIMATE</fullName>
    </recommendedName>
</protein>
<dbReference type="OrthoDB" id="431202at2759"/>